<protein>
    <submittedName>
        <fullName evidence="1">Uncharacterized protein</fullName>
    </submittedName>
</protein>
<dbReference type="KEGG" id="dvu:DVU_2660"/>
<name>Q728E3_NITV2</name>
<accession>Q728E3</accession>
<keyword evidence="2" id="KW-1185">Reference proteome</keyword>
<organism evidence="1 2">
    <name type="scientific">Nitratidesulfovibrio vulgaris (strain ATCC 29579 / DSM 644 / CCUG 34227 / NCIMB 8303 / VKM B-1760 / Hildenborough)</name>
    <name type="common">Desulfovibrio vulgaris</name>
    <dbReference type="NCBI Taxonomy" id="882"/>
    <lineage>
        <taxon>Bacteria</taxon>
        <taxon>Pseudomonadati</taxon>
        <taxon>Thermodesulfobacteriota</taxon>
        <taxon>Desulfovibrionia</taxon>
        <taxon>Desulfovibrionales</taxon>
        <taxon>Desulfovibrionaceae</taxon>
        <taxon>Nitratidesulfovibrio</taxon>
    </lineage>
</organism>
<dbReference type="STRING" id="882.DVU_2660"/>
<gene>
    <name evidence="1" type="ordered locus">DVU_2660</name>
</gene>
<evidence type="ECO:0000313" key="1">
    <source>
        <dbReference type="EMBL" id="AAS97132.1"/>
    </source>
</evidence>
<dbReference type="PaxDb" id="882-DVU_2660"/>
<proteinExistence type="predicted"/>
<sequence>MRLGASWGLKRESLHRSFCLTMQERQAFGVSSRCVGTRVSHRHVWLYKSFMAV</sequence>
<reference evidence="1 2" key="1">
    <citation type="journal article" date="2004" name="Nat. Biotechnol.">
        <title>The genome sequence of the anaerobic, sulfate-reducing bacterium Desulfovibrio vulgaris Hildenborough.</title>
        <authorList>
            <person name="Heidelberg J.F."/>
            <person name="Seshadri R."/>
            <person name="Haveman S.A."/>
            <person name="Hemme C.L."/>
            <person name="Paulsen I.T."/>
            <person name="Kolonay J.F."/>
            <person name="Eisen J.A."/>
            <person name="Ward N."/>
            <person name="Methe B."/>
            <person name="Brinkac L.M."/>
            <person name="Daugherty S.C."/>
            <person name="Deboy R.T."/>
            <person name="Dodson R.J."/>
            <person name="Durkin A.S."/>
            <person name="Madupu R."/>
            <person name="Nelson W.C."/>
            <person name="Sullivan S.A."/>
            <person name="Fouts D."/>
            <person name="Haft D.H."/>
            <person name="Selengut J."/>
            <person name="Peterson J.D."/>
            <person name="Davidsen T.M."/>
            <person name="Zafar N."/>
            <person name="Zhou L."/>
            <person name="Radune D."/>
            <person name="Dimitrov G."/>
            <person name="Hance M."/>
            <person name="Tran K."/>
            <person name="Khouri H."/>
            <person name="Gill J."/>
            <person name="Utterback T.R."/>
            <person name="Feldblyum T.V."/>
            <person name="Wall J.D."/>
            <person name="Voordouw G."/>
            <person name="Fraser C.M."/>
        </authorList>
    </citation>
    <scope>NUCLEOTIDE SEQUENCE [LARGE SCALE GENOMIC DNA]</scope>
    <source>
        <strain evidence="2">ATCC 29579 / DSM 644 / NCIMB 8303 / VKM B-1760 / Hildenborough</strain>
    </source>
</reference>
<dbReference type="EnsemblBacteria" id="AAS97132">
    <property type="protein sequence ID" value="AAS97132"/>
    <property type="gene ID" value="DVU_2660"/>
</dbReference>
<dbReference type="HOGENOM" id="CLU_3060952_0_0_7"/>
<dbReference type="Proteomes" id="UP000002194">
    <property type="component" value="Chromosome"/>
</dbReference>
<evidence type="ECO:0000313" key="2">
    <source>
        <dbReference type="Proteomes" id="UP000002194"/>
    </source>
</evidence>
<dbReference type="EMBL" id="AE017285">
    <property type="protein sequence ID" value="AAS97132.1"/>
    <property type="molecule type" value="Genomic_DNA"/>
</dbReference>
<dbReference type="AlphaFoldDB" id="Q728E3"/>